<name>A0ABN2W7K8_9ACTN</name>
<gene>
    <name evidence="2" type="ORF">GCM10009801_47730</name>
</gene>
<accession>A0ABN2W7K8</accession>
<sequence>MVPAAIMALDLRKLALPPPPPEGAAGAGGSPPGTTVPRFIVRSLGPSTAPGAPGWKGGCCGYACGGYGCAGAGCCW</sequence>
<organism evidence="2 3">
    <name type="scientific">Streptomyces albiaxialis</name>
    <dbReference type="NCBI Taxonomy" id="329523"/>
    <lineage>
        <taxon>Bacteria</taxon>
        <taxon>Bacillati</taxon>
        <taxon>Actinomycetota</taxon>
        <taxon>Actinomycetes</taxon>
        <taxon>Kitasatosporales</taxon>
        <taxon>Streptomycetaceae</taxon>
        <taxon>Streptomyces</taxon>
    </lineage>
</organism>
<proteinExistence type="predicted"/>
<comment type="caution">
    <text evidence="2">The sequence shown here is derived from an EMBL/GenBank/DDBJ whole genome shotgun (WGS) entry which is preliminary data.</text>
</comment>
<evidence type="ECO:0000313" key="3">
    <source>
        <dbReference type="Proteomes" id="UP001500016"/>
    </source>
</evidence>
<evidence type="ECO:0000256" key="1">
    <source>
        <dbReference type="SAM" id="MobiDB-lite"/>
    </source>
</evidence>
<dbReference type="Proteomes" id="UP001500016">
    <property type="component" value="Unassembled WGS sequence"/>
</dbReference>
<dbReference type="EMBL" id="BAAAPE010000012">
    <property type="protein sequence ID" value="GAA2085762.1"/>
    <property type="molecule type" value="Genomic_DNA"/>
</dbReference>
<keyword evidence="3" id="KW-1185">Reference proteome</keyword>
<feature type="region of interest" description="Disordered" evidence="1">
    <location>
        <begin position="17"/>
        <end position="37"/>
    </location>
</feature>
<evidence type="ECO:0000313" key="2">
    <source>
        <dbReference type="EMBL" id="GAA2085762.1"/>
    </source>
</evidence>
<reference evidence="2 3" key="1">
    <citation type="journal article" date="2019" name="Int. J. Syst. Evol. Microbiol.">
        <title>The Global Catalogue of Microorganisms (GCM) 10K type strain sequencing project: providing services to taxonomists for standard genome sequencing and annotation.</title>
        <authorList>
            <consortium name="The Broad Institute Genomics Platform"/>
            <consortium name="The Broad Institute Genome Sequencing Center for Infectious Disease"/>
            <person name="Wu L."/>
            <person name="Ma J."/>
        </authorList>
    </citation>
    <scope>NUCLEOTIDE SEQUENCE [LARGE SCALE GENOMIC DNA]</scope>
    <source>
        <strain evidence="2 3">JCM 15478</strain>
    </source>
</reference>
<protein>
    <submittedName>
        <fullName evidence="2">Uncharacterized protein</fullName>
    </submittedName>
</protein>